<keyword evidence="7" id="KW-0694">RNA-binding</keyword>
<keyword evidence="4 8" id="KW-0934">Plastid</keyword>
<evidence type="ECO:0000259" key="11">
    <source>
        <dbReference type="Pfam" id="PF01824"/>
    </source>
</evidence>
<geneLocation type="chloroplast" evidence="12"/>
<dbReference type="RefSeq" id="YP_010471491.1">
    <property type="nucleotide sequence ID" value="NC_066060.1"/>
</dbReference>
<feature type="domain" description="Maturase MatK N-terminal" evidence="11">
    <location>
        <begin position="1"/>
        <end position="245"/>
    </location>
</feature>
<feature type="transmembrane region" description="Helical" evidence="9">
    <location>
        <begin position="161"/>
        <end position="181"/>
    </location>
</feature>
<dbReference type="GO" id="GO:0008033">
    <property type="term" value="P:tRNA processing"/>
    <property type="evidence" value="ECO:0007669"/>
    <property type="project" value="UniProtKB-KW"/>
</dbReference>
<dbReference type="InterPro" id="IPR024937">
    <property type="entry name" value="Domain_X"/>
</dbReference>
<comment type="subcellular location">
    <subcellularLocation>
        <location evidence="1">Plastid</location>
        <location evidence="1">Chloroplast</location>
    </subcellularLocation>
</comment>
<dbReference type="PANTHER" id="PTHR34811">
    <property type="entry name" value="MATURASE K"/>
    <property type="match status" value="1"/>
</dbReference>
<evidence type="ECO:0000256" key="3">
    <source>
        <dbReference type="ARBA" id="ARBA00022528"/>
    </source>
</evidence>
<dbReference type="GO" id="GO:0009507">
    <property type="term" value="C:chloroplast"/>
    <property type="evidence" value="ECO:0007669"/>
    <property type="project" value="UniProtKB-SubCell"/>
</dbReference>
<dbReference type="GO" id="GO:0006397">
    <property type="term" value="P:mRNA processing"/>
    <property type="evidence" value="ECO:0007669"/>
    <property type="project" value="UniProtKB-KW"/>
</dbReference>
<dbReference type="GO" id="GO:0003723">
    <property type="term" value="F:RNA binding"/>
    <property type="evidence" value="ECO:0007669"/>
    <property type="project" value="UniProtKB-KW"/>
</dbReference>
<reference evidence="12" key="1">
    <citation type="submission" date="2022-05" db="EMBL/GenBank/DDBJ databases">
        <title>Unprecedent plastid genome of Gastrodia.</title>
        <authorList>
            <person name="Wen Y."/>
            <person name="Jin X."/>
        </authorList>
    </citation>
    <scope>NUCLEOTIDE SEQUENCE</scope>
    <source>
        <strain evidence="12">Jin X.H. 17853</strain>
    </source>
</reference>
<evidence type="ECO:0000256" key="2">
    <source>
        <dbReference type="ARBA" id="ARBA00006621"/>
    </source>
</evidence>
<sequence length="411" mass="49600">MLSEGFIFILEIPLSSILVASFEKKKILRYNKLRSIHSKLTFLEDKISNLDYVTDILLPYPIHLGVLVKILRYWIKDTPSLHLLILFFYEYNYIKNNIFFTSNTLLQIKDKNYSYLYLIHNYYIYEFEYIIMFIQKKSSYLKYISYAVFLERIYFNEKIGFILKMFFVYFNVFPSILQHFIEDPLIHYVRYKGNVIILLKGNLKGNLILINKSKLYIVNLWQYSFNFWSQPYSRIITRIINKQLINYLFSYIVYFSNINILIKAFRIKTIMLDNYFIVTILIKELYNKISPISIIRSLAKANFCTIRGKPIGQARLTHFSDYDIIYHFCQIYKNLFYYHSGSSNKISLYRLKYILQISCAKTLTHKHKGKAHFFKKLELLEIFLLEKEKFPLFNLHKKRIWYLSIIQKNLV</sequence>
<keyword evidence="9" id="KW-0472">Membrane</keyword>
<evidence type="ECO:0000256" key="9">
    <source>
        <dbReference type="SAM" id="Phobius"/>
    </source>
</evidence>
<dbReference type="AlphaFoldDB" id="A0A976YH99"/>
<feature type="transmembrane region" description="Helical" evidence="9">
    <location>
        <begin position="6"/>
        <end position="22"/>
    </location>
</feature>
<gene>
    <name evidence="12" type="primary">matK</name>
</gene>
<evidence type="ECO:0000256" key="5">
    <source>
        <dbReference type="ARBA" id="ARBA00022664"/>
    </source>
</evidence>
<feature type="domain" description="Domain X" evidence="10">
    <location>
        <begin position="292"/>
        <end position="378"/>
    </location>
</feature>
<keyword evidence="9" id="KW-0812">Transmembrane</keyword>
<dbReference type="EMBL" id="ON515479">
    <property type="protein sequence ID" value="UVG40829.1"/>
    <property type="molecule type" value="Genomic_DNA"/>
</dbReference>
<accession>A0A976YH99</accession>
<evidence type="ECO:0000256" key="8">
    <source>
        <dbReference type="RuleBase" id="RU004226"/>
    </source>
</evidence>
<dbReference type="GeneID" id="74848546"/>
<dbReference type="Pfam" id="PF01824">
    <property type="entry name" value="MatK_N"/>
    <property type="match status" value="1"/>
</dbReference>
<dbReference type="InterPro" id="IPR002866">
    <property type="entry name" value="Maturase_MatK"/>
</dbReference>
<keyword evidence="3 8" id="KW-0150">Chloroplast</keyword>
<dbReference type="Pfam" id="PF01348">
    <property type="entry name" value="Intron_maturas2"/>
    <property type="match status" value="1"/>
</dbReference>
<comment type="similarity">
    <text evidence="2">Belongs to the intron maturase 2 family. MatK subfamily.</text>
</comment>
<keyword evidence="6" id="KW-0819">tRNA processing</keyword>
<feature type="transmembrane region" description="Helical" evidence="9">
    <location>
        <begin position="244"/>
        <end position="262"/>
    </location>
</feature>
<evidence type="ECO:0000256" key="1">
    <source>
        <dbReference type="ARBA" id="ARBA00004229"/>
    </source>
</evidence>
<dbReference type="PANTHER" id="PTHR34811:SF1">
    <property type="entry name" value="MATURASE K"/>
    <property type="match status" value="1"/>
</dbReference>
<evidence type="ECO:0000256" key="6">
    <source>
        <dbReference type="ARBA" id="ARBA00022694"/>
    </source>
</evidence>
<evidence type="ECO:0000256" key="7">
    <source>
        <dbReference type="ARBA" id="ARBA00022884"/>
    </source>
</evidence>
<organism evidence="12">
    <name type="scientific">Gastrodia angusta</name>
    <dbReference type="NCBI Taxonomy" id="2939659"/>
    <lineage>
        <taxon>Eukaryota</taxon>
        <taxon>Viridiplantae</taxon>
        <taxon>Streptophyta</taxon>
        <taxon>Embryophyta</taxon>
        <taxon>Tracheophyta</taxon>
        <taxon>Spermatophyta</taxon>
        <taxon>Magnoliopsida</taxon>
        <taxon>Liliopsida</taxon>
        <taxon>Asparagales</taxon>
        <taxon>Orchidaceae</taxon>
        <taxon>Epidendroideae</taxon>
        <taxon>Gastrodieae</taxon>
        <taxon>Gastrodia</taxon>
    </lineage>
</organism>
<evidence type="ECO:0000259" key="10">
    <source>
        <dbReference type="Pfam" id="PF01348"/>
    </source>
</evidence>
<keyword evidence="5" id="KW-0507">mRNA processing</keyword>
<comment type="function">
    <text evidence="8">Usually encoded in the trnK tRNA gene intron. Probably assists in splicing its own and other chloroplast group II introns.</text>
</comment>
<proteinExistence type="inferred from homology"/>
<keyword evidence="9" id="KW-1133">Transmembrane helix</keyword>
<dbReference type="InterPro" id="IPR024942">
    <property type="entry name" value="Maturase_MatK_N"/>
</dbReference>
<name>A0A976YH99_9ASPA</name>
<protein>
    <submittedName>
        <fullName evidence="12">Maturase K</fullName>
    </submittedName>
</protein>
<evidence type="ECO:0000256" key="4">
    <source>
        <dbReference type="ARBA" id="ARBA00022640"/>
    </source>
</evidence>
<evidence type="ECO:0000313" key="12">
    <source>
        <dbReference type="EMBL" id="UVG40829.1"/>
    </source>
</evidence>